<dbReference type="EMBL" id="CAJNOJ010000018">
    <property type="protein sequence ID" value="CAF0828738.1"/>
    <property type="molecule type" value="Genomic_DNA"/>
</dbReference>
<dbReference type="AlphaFoldDB" id="A0A816G5C5"/>
<dbReference type="Proteomes" id="UP000663828">
    <property type="component" value="Unassembled WGS sequence"/>
</dbReference>
<organism evidence="2 3">
    <name type="scientific">Adineta ricciae</name>
    <name type="common">Rotifer</name>
    <dbReference type="NCBI Taxonomy" id="249248"/>
    <lineage>
        <taxon>Eukaryota</taxon>
        <taxon>Metazoa</taxon>
        <taxon>Spiralia</taxon>
        <taxon>Gnathifera</taxon>
        <taxon>Rotifera</taxon>
        <taxon>Eurotatoria</taxon>
        <taxon>Bdelloidea</taxon>
        <taxon>Adinetida</taxon>
        <taxon>Adinetidae</taxon>
        <taxon>Adineta</taxon>
    </lineage>
</organism>
<dbReference type="EMBL" id="CAJNOR010012938">
    <property type="protein sequence ID" value="CAF1670542.1"/>
    <property type="molecule type" value="Genomic_DNA"/>
</dbReference>
<reference evidence="2" key="1">
    <citation type="submission" date="2021-02" db="EMBL/GenBank/DDBJ databases">
        <authorList>
            <person name="Nowell W R."/>
        </authorList>
    </citation>
    <scope>NUCLEOTIDE SEQUENCE</scope>
</reference>
<proteinExistence type="predicted"/>
<sequence length="194" mass="22814">MDSILKLSFRQTDQLLRLTKTILHAYRLQRVLANDSLNLFEKKTNDHCAFSHDLCNELRLIQKQLHSTCFLLQQALYRLQALRQNRGDVSIRIQKSILNRYEEYLAPQLKSTQQTISSIIEENMLTNSPLNTLRQLFKQIQENFDIFLEFISQMPTLKSTLYLGSLISDTLERFYLILGTLARLVNDIEEFELE</sequence>
<name>A0A816G5C5_ADIRI</name>
<comment type="caution">
    <text evidence="2">The sequence shown here is derived from an EMBL/GenBank/DDBJ whole genome shotgun (WGS) entry which is preliminary data.</text>
</comment>
<keyword evidence="3" id="KW-1185">Reference proteome</keyword>
<gene>
    <name evidence="1" type="ORF">EDS130_LOCUS6228</name>
    <name evidence="2" type="ORF">XAT740_LOCUS58594</name>
</gene>
<dbReference type="Proteomes" id="UP000663852">
    <property type="component" value="Unassembled WGS sequence"/>
</dbReference>
<evidence type="ECO:0000313" key="3">
    <source>
        <dbReference type="Proteomes" id="UP000663828"/>
    </source>
</evidence>
<dbReference type="OrthoDB" id="10015081at2759"/>
<protein>
    <submittedName>
        <fullName evidence="2">Uncharacterized protein</fullName>
    </submittedName>
</protein>
<evidence type="ECO:0000313" key="2">
    <source>
        <dbReference type="EMBL" id="CAF1670542.1"/>
    </source>
</evidence>
<evidence type="ECO:0000313" key="1">
    <source>
        <dbReference type="EMBL" id="CAF0828738.1"/>
    </source>
</evidence>
<accession>A0A816G5C5</accession>